<evidence type="ECO:0000313" key="2">
    <source>
        <dbReference type="EMBL" id="JAI14601.1"/>
    </source>
</evidence>
<reference evidence="2" key="1">
    <citation type="journal article" date="2015" name="Insect Biochem. Mol. Biol.">
        <title>An insight into the sialome of the horse fly, Tabanus bromius.</title>
        <authorList>
            <person name="Ribeiro J.M."/>
            <person name="Kazimirova M."/>
            <person name="Takac P."/>
            <person name="Andersen J.F."/>
            <person name="Francischetti I.M."/>
        </authorList>
    </citation>
    <scope>NUCLEOTIDE SEQUENCE</scope>
</reference>
<feature type="region of interest" description="Disordered" evidence="1">
    <location>
        <begin position="182"/>
        <end position="204"/>
    </location>
</feature>
<organism evidence="2">
    <name type="scientific">Tabanus bromius</name>
    <name type="common">Band-eyed brown horse fly</name>
    <dbReference type="NCBI Taxonomy" id="304241"/>
    <lineage>
        <taxon>Eukaryota</taxon>
        <taxon>Metazoa</taxon>
        <taxon>Ecdysozoa</taxon>
        <taxon>Arthropoda</taxon>
        <taxon>Hexapoda</taxon>
        <taxon>Insecta</taxon>
        <taxon>Pterygota</taxon>
        <taxon>Neoptera</taxon>
        <taxon>Endopterygota</taxon>
        <taxon>Diptera</taxon>
        <taxon>Brachycera</taxon>
        <taxon>Tabanomorpha</taxon>
        <taxon>Tabanoidea</taxon>
        <taxon>Tabanidae</taxon>
        <taxon>Tabanus</taxon>
    </lineage>
</organism>
<feature type="compositionally biased region" description="Acidic residues" evidence="1">
    <location>
        <begin position="37"/>
        <end position="47"/>
    </location>
</feature>
<protein>
    <submittedName>
        <fullName evidence="2">Putative myosin-g heavy chain-like protein</fullName>
    </submittedName>
</protein>
<proteinExistence type="evidence at transcript level"/>
<evidence type="ECO:0000256" key="1">
    <source>
        <dbReference type="SAM" id="MobiDB-lite"/>
    </source>
</evidence>
<feature type="compositionally biased region" description="Basic residues" evidence="1">
    <location>
        <begin position="191"/>
        <end position="204"/>
    </location>
</feature>
<feature type="non-terminal residue" evidence="2">
    <location>
        <position position="1"/>
    </location>
</feature>
<sequence length="204" mass="23404">PKKKIKFTISPDSPISPELIQAQNILKDENEKTATIPEEDEPTDGEEKENSMKKELNDEVILRPNKIEENKIPIKPILLNKKLRNVHSVPYFSFRPASETDIYAISGSMSQISMTPEIPSISFSMLPKNYEDTPTIEKYKESISLYSIQAANQAKAKSVELDYTMPRYFRRTGMAQSVENFNAEKPEVPKRHEKSKRLKTLRDS</sequence>
<dbReference type="AlphaFoldDB" id="A0A0K8TKH6"/>
<feature type="region of interest" description="Disordered" evidence="1">
    <location>
        <begin position="28"/>
        <end position="56"/>
    </location>
</feature>
<feature type="non-terminal residue" evidence="2">
    <location>
        <position position="204"/>
    </location>
</feature>
<accession>A0A0K8TKH6</accession>
<name>A0A0K8TKH6_TABBR</name>
<dbReference type="EMBL" id="GDAI01003002">
    <property type="protein sequence ID" value="JAI14601.1"/>
    <property type="molecule type" value="mRNA"/>
</dbReference>